<comment type="caution">
    <text evidence="1">The sequence shown here is derived from an EMBL/GenBank/DDBJ whole genome shotgun (WGS) entry which is preliminary data.</text>
</comment>
<organism evidence="1 2">
    <name type="scientific">Tanacetum coccineum</name>
    <dbReference type="NCBI Taxonomy" id="301880"/>
    <lineage>
        <taxon>Eukaryota</taxon>
        <taxon>Viridiplantae</taxon>
        <taxon>Streptophyta</taxon>
        <taxon>Embryophyta</taxon>
        <taxon>Tracheophyta</taxon>
        <taxon>Spermatophyta</taxon>
        <taxon>Magnoliopsida</taxon>
        <taxon>eudicotyledons</taxon>
        <taxon>Gunneridae</taxon>
        <taxon>Pentapetalae</taxon>
        <taxon>asterids</taxon>
        <taxon>campanulids</taxon>
        <taxon>Asterales</taxon>
        <taxon>Asteraceae</taxon>
        <taxon>Asteroideae</taxon>
        <taxon>Anthemideae</taxon>
        <taxon>Anthemidinae</taxon>
        <taxon>Tanacetum</taxon>
    </lineage>
</organism>
<keyword evidence="2" id="KW-1185">Reference proteome</keyword>
<evidence type="ECO:0000313" key="1">
    <source>
        <dbReference type="EMBL" id="GJU09523.1"/>
    </source>
</evidence>
<sequence>MVKLFRQSFHTMLLFKTEDLDTYDSDCDDISNAQAVLMANISNYSSDIISEYIIDFNQIDAAVQQFPVDKQCLIIDKKELLLENDRILQQIMSQEVLLIVMNSISLIGESVNMDENRKESYNLEAELLKS</sequence>
<reference evidence="1" key="2">
    <citation type="submission" date="2022-01" db="EMBL/GenBank/DDBJ databases">
        <authorList>
            <person name="Yamashiro T."/>
            <person name="Shiraishi A."/>
            <person name="Satake H."/>
            <person name="Nakayama K."/>
        </authorList>
    </citation>
    <scope>NUCLEOTIDE SEQUENCE</scope>
</reference>
<accession>A0ABQ5JDE9</accession>
<proteinExistence type="predicted"/>
<dbReference type="Proteomes" id="UP001151760">
    <property type="component" value="Unassembled WGS sequence"/>
</dbReference>
<gene>
    <name evidence="1" type="ORF">Tco_1131919</name>
</gene>
<evidence type="ECO:0000313" key="2">
    <source>
        <dbReference type="Proteomes" id="UP001151760"/>
    </source>
</evidence>
<reference evidence="1" key="1">
    <citation type="journal article" date="2022" name="Int. J. Mol. Sci.">
        <title>Draft Genome of Tanacetum Coccineum: Genomic Comparison of Closely Related Tanacetum-Family Plants.</title>
        <authorList>
            <person name="Yamashiro T."/>
            <person name="Shiraishi A."/>
            <person name="Nakayama K."/>
            <person name="Satake H."/>
        </authorList>
    </citation>
    <scope>NUCLEOTIDE SEQUENCE</scope>
</reference>
<name>A0ABQ5JDE9_9ASTR</name>
<dbReference type="EMBL" id="BQNB010021735">
    <property type="protein sequence ID" value="GJU09523.1"/>
    <property type="molecule type" value="Genomic_DNA"/>
</dbReference>
<protein>
    <submittedName>
        <fullName evidence="1">Uncharacterized protein</fullName>
    </submittedName>
</protein>